<proteinExistence type="predicted"/>
<dbReference type="AlphaFoldDB" id="A0A7S4FZV9"/>
<feature type="region of interest" description="Disordered" evidence="1">
    <location>
        <begin position="88"/>
        <end position="117"/>
    </location>
</feature>
<sequence>MAPKQTPAMPKIQPFLATAVVAVTKTCLLFLDPPLPVRRLPPGAVGPVQPQEDVGGSHRVVARQVLEGNCAPLRMHCTTKHCREVRLGIGREETKPPSPYPKALRKNKCSKGQVLDP</sequence>
<evidence type="ECO:0000313" key="2">
    <source>
        <dbReference type="EMBL" id="CAE0820682.1"/>
    </source>
</evidence>
<reference evidence="2" key="1">
    <citation type="submission" date="2021-01" db="EMBL/GenBank/DDBJ databases">
        <authorList>
            <person name="Corre E."/>
            <person name="Pelletier E."/>
            <person name="Niang G."/>
            <person name="Scheremetjew M."/>
            <person name="Finn R."/>
            <person name="Kale V."/>
            <person name="Holt S."/>
            <person name="Cochrane G."/>
            <person name="Meng A."/>
            <person name="Brown T."/>
            <person name="Cohen L."/>
        </authorList>
    </citation>
    <scope>NUCLEOTIDE SEQUENCE</scope>
    <source>
        <strain evidence="2">CCMP1594</strain>
    </source>
</reference>
<protein>
    <submittedName>
        <fullName evidence="2">Uncharacterized protein</fullName>
    </submittedName>
</protein>
<evidence type="ECO:0000256" key="1">
    <source>
        <dbReference type="SAM" id="MobiDB-lite"/>
    </source>
</evidence>
<organism evidence="2">
    <name type="scientific">Eutreptiella gymnastica</name>
    <dbReference type="NCBI Taxonomy" id="73025"/>
    <lineage>
        <taxon>Eukaryota</taxon>
        <taxon>Discoba</taxon>
        <taxon>Euglenozoa</taxon>
        <taxon>Euglenida</taxon>
        <taxon>Spirocuta</taxon>
        <taxon>Euglenophyceae</taxon>
        <taxon>Eutreptiales</taxon>
        <taxon>Eutreptiaceae</taxon>
        <taxon>Eutreptiella</taxon>
    </lineage>
</organism>
<gene>
    <name evidence="2" type="ORF">EGYM00163_LOCUS31854</name>
</gene>
<dbReference type="EMBL" id="HBJA01091540">
    <property type="protein sequence ID" value="CAE0820682.1"/>
    <property type="molecule type" value="Transcribed_RNA"/>
</dbReference>
<name>A0A7S4FZV9_9EUGL</name>
<accession>A0A7S4FZV9</accession>